<dbReference type="Proteomes" id="UP000317593">
    <property type="component" value="Unassembled WGS sequence"/>
</dbReference>
<organism evidence="1 2">
    <name type="scientific">Fodinibius sediminis</name>
    <dbReference type="NCBI Taxonomy" id="1214077"/>
    <lineage>
        <taxon>Bacteria</taxon>
        <taxon>Pseudomonadati</taxon>
        <taxon>Balneolota</taxon>
        <taxon>Balneolia</taxon>
        <taxon>Balneolales</taxon>
        <taxon>Balneolaceae</taxon>
        <taxon>Fodinibius</taxon>
    </lineage>
</organism>
<reference evidence="1 2" key="1">
    <citation type="submission" date="2017-05" db="EMBL/GenBank/DDBJ databases">
        <authorList>
            <person name="Varghese N."/>
            <person name="Submissions S."/>
        </authorList>
    </citation>
    <scope>NUCLEOTIDE SEQUENCE [LARGE SCALE GENOMIC DNA]</scope>
    <source>
        <strain evidence="1 2">DSM 21194</strain>
    </source>
</reference>
<keyword evidence="2" id="KW-1185">Reference proteome</keyword>
<protein>
    <submittedName>
        <fullName evidence="1">Uncharacterized protein</fullName>
    </submittedName>
</protein>
<evidence type="ECO:0000313" key="2">
    <source>
        <dbReference type="Proteomes" id="UP000317593"/>
    </source>
</evidence>
<evidence type="ECO:0000313" key="1">
    <source>
        <dbReference type="EMBL" id="SMO62770.1"/>
    </source>
</evidence>
<sequence>MDGGIQGDHRQSFIHIPSVFLETSLLNMRICYSTVHRNHFLEGT</sequence>
<name>A0A521CVR7_9BACT</name>
<proteinExistence type="predicted"/>
<accession>A0A521CVR7</accession>
<gene>
    <name evidence="1" type="ORF">SAMN06265218_107102</name>
</gene>
<dbReference type="EMBL" id="FXTH01000007">
    <property type="protein sequence ID" value="SMO62770.1"/>
    <property type="molecule type" value="Genomic_DNA"/>
</dbReference>
<dbReference type="AlphaFoldDB" id="A0A521CVR7"/>